<feature type="compositionally biased region" description="Low complexity" evidence="1">
    <location>
        <begin position="121"/>
        <end position="132"/>
    </location>
</feature>
<feature type="region of interest" description="Disordered" evidence="1">
    <location>
        <begin position="220"/>
        <end position="260"/>
    </location>
</feature>
<feature type="region of interest" description="Disordered" evidence="1">
    <location>
        <begin position="280"/>
        <end position="331"/>
    </location>
</feature>
<evidence type="ECO:0000313" key="3">
    <source>
        <dbReference type="EMBL" id="CAK9274501.1"/>
    </source>
</evidence>
<evidence type="ECO:0000313" key="4">
    <source>
        <dbReference type="Proteomes" id="UP001497444"/>
    </source>
</evidence>
<feature type="compositionally biased region" description="Low complexity" evidence="1">
    <location>
        <begin position="77"/>
        <end position="88"/>
    </location>
</feature>
<feature type="compositionally biased region" description="Basic and acidic residues" evidence="1">
    <location>
        <begin position="54"/>
        <end position="76"/>
    </location>
</feature>
<feature type="compositionally biased region" description="Pro residues" evidence="1">
    <location>
        <begin position="311"/>
        <end position="325"/>
    </location>
</feature>
<feature type="compositionally biased region" description="Polar residues" evidence="1">
    <location>
        <begin position="43"/>
        <end position="53"/>
    </location>
</feature>
<reference evidence="3" key="1">
    <citation type="submission" date="2024-02" db="EMBL/GenBank/DDBJ databases">
        <authorList>
            <consortium name="ELIXIR-Norway"/>
            <consortium name="Elixir Norway"/>
        </authorList>
    </citation>
    <scope>NUCLEOTIDE SEQUENCE</scope>
</reference>
<feature type="region of interest" description="Disordered" evidence="1">
    <location>
        <begin position="106"/>
        <end position="140"/>
    </location>
</feature>
<keyword evidence="4" id="KW-1185">Reference proteome</keyword>
<name>A0ABP0X7W0_9BRYO</name>
<dbReference type="EMBL" id="OZ020101">
    <property type="protein sequence ID" value="CAK9274501.1"/>
    <property type="molecule type" value="Genomic_DNA"/>
</dbReference>
<proteinExistence type="predicted"/>
<dbReference type="Proteomes" id="UP001497444">
    <property type="component" value="Chromosome 6"/>
</dbReference>
<feature type="region of interest" description="Disordered" evidence="1">
    <location>
        <begin position="1"/>
        <end position="88"/>
    </location>
</feature>
<evidence type="ECO:0000259" key="2">
    <source>
        <dbReference type="Pfam" id="PF05678"/>
    </source>
</evidence>
<feature type="compositionally biased region" description="Polar residues" evidence="1">
    <location>
        <begin position="247"/>
        <end position="260"/>
    </location>
</feature>
<sequence length="446" mass="48293">MAGISVGHLENAGKGKSMRSDGGVASPTSVLVLQEEVMMGSWDSATPSPSQDGSQKRKSMEAAAVEERKLCSRDVESSATSRSTSRSSLVETLQTCLTSLPSSTKSVSTASVVSRQPWTKSSSSVMAASRTSNRASPGLAAPTAACKAESVDVTTISSRVTNSSHSVGAKTSKVAKRRCRVSRRVPTTVLNAEPSNFLDLVQKLTGIKNKKKPELCGVQAVQLLRPQPRRPSTSANNKHQPDFQGPNKISQSEAPSVSQIGSRLQNLTQHQIHPSCNSMQQQASNYPFKGSSETSHVSELYKETPTSCTPSPSPPPPPPPPPPPHASISPLTGLMYQPEEVMAFLKTVNSSSTTPASFSSHSWEHKFLGKAIKPNRMEAVTFSSSTIQYERLDDDNSNNIDNTNIIKHSCYNNRFEDCSTVMTSDYPQKPNFFDQEEIDSWLMMPC</sequence>
<dbReference type="SUPFAM" id="SSF101447">
    <property type="entry name" value="Formin homology 2 domain (FH2 domain)"/>
    <property type="match status" value="1"/>
</dbReference>
<dbReference type="InterPro" id="IPR008889">
    <property type="entry name" value="VQ"/>
</dbReference>
<dbReference type="Pfam" id="PF05678">
    <property type="entry name" value="VQ"/>
    <property type="match status" value="1"/>
</dbReference>
<evidence type="ECO:0000256" key="1">
    <source>
        <dbReference type="SAM" id="MobiDB-lite"/>
    </source>
</evidence>
<accession>A0ABP0X7W0</accession>
<protein>
    <recommendedName>
        <fullName evidence="2">VQ domain-containing protein</fullName>
    </recommendedName>
</protein>
<feature type="compositionally biased region" description="Polar residues" evidence="1">
    <location>
        <begin position="280"/>
        <end position="297"/>
    </location>
</feature>
<organism evidence="3 4">
    <name type="scientific">Sphagnum jensenii</name>
    <dbReference type="NCBI Taxonomy" id="128206"/>
    <lineage>
        <taxon>Eukaryota</taxon>
        <taxon>Viridiplantae</taxon>
        <taxon>Streptophyta</taxon>
        <taxon>Embryophyta</taxon>
        <taxon>Bryophyta</taxon>
        <taxon>Sphagnophytina</taxon>
        <taxon>Sphagnopsida</taxon>
        <taxon>Sphagnales</taxon>
        <taxon>Sphagnaceae</taxon>
        <taxon>Sphagnum</taxon>
    </lineage>
</organism>
<feature type="domain" description="VQ" evidence="2">
    <location>
        <begin position="184"/>
        <end position="207"/>
    </location>
</feature>
<gene>
    <name evidence="3" type="ORF">CSSPJE1EN1_LOCUS19979</name>
</gene>